<comment type="caution">
    <text evidence="3">The sequence shown here is derived from an EMBL/GenBank/DDBJ whole genome shotgun (WGS) entry which is preliminary data.</text>
</comment>
<evidence type="ECO:0008006" key="5">
    <source>
        <dbReference type="Google" id="ProtNLM"/>
    </source>
</evidence>
<dbReference type="EMBL" id="JAOTPV010000010">
    <property type="protein sequence ID" value="KAJ4477513.1"/>
    <property type="molecule type" value="Genomic_DNA"/>
</dbReference>
<dbReference type="SUPFAM" id="SSF51735">
    <property type="entry name" value="NAD(P)-binding Rossmann-fold domains"/>
    <property type="match status" value="1"/>
</dbReference>
<dbReference type="Proteomes" id="UP001150266">
    <property type="component" value="Unassembled WGS sequence"/>
</dbReference>
<dbReference type="InterPro" id="IPR036291">
    <property type="entry name" value="NAD(P)-bd_dom_sf"/>
</dbReference>
<dbReference type="PANTHER" id="PTHR47706:SF9">
    <property type="entry name" value="NMRA-LIKE DOMAIN-CONTAINING PROTEIN-RELATED"/>
    <property type="match status" value="1"/>
</dbReference>
<proteinExistence type="predicted"/>
<evidence type="ECO:0000256" key="1">
    <source>
        <dbReference type="ARBA" id="ARBA00022857"/>
    </source>
</evidence>
<dbReference type="InterPro" id="IPR051609">
    <property type="entry name" value="NmrA/Isoflavone_reductase-like"/>
</dbReference>
<dbReference type="Gene3D" id="3.40.50.720">
    <property type="entry name" value="NAD(P)-binding Rossmann-like Domain"/>
    <property type="match status" value="1"/>
</dbReference>
<keyword evidence="2" id="KW-0560">Oxidoreductase</keyword>
<evidence type="ECO:0000313" key="4">
    <source>
        <dbReference type="Proteomes" id="UP001150266"/>
    </source>
</evidence>
<evidence type="ECO:0000313" key="3">
    <source>
        <dbReference type="EMBL" id="KAJ4477513.1"/>
    </source>
</evidence>
<gene>
    <name evidence="3" type="ORF">J3R30DRAFT_3404840</name>
</gene>
<dbReference type="PANTHER" id="PTHR47706">
    <property type="entry name" value="NMRA-LIKE FAMILY PROTEIN"/>
    <property type="match status" value="1"/>
</dbReference>
<protein>
    <recommendedName>
        <fullName evidence="5">NmrA-like domain-containing protein</fullName>
    </recommendedName>
</protein>
<name>A0A9W9DNI5_9AGAR</name>
<reference evidence="3" key="1">
    <citation type="submission" date="2022-08" db="EMBL/GenBank/DDBJ databases">
        <title>A Global Phylogenomic Analysis of the Shiitake Genus Lentinula.</title>
        <authorList>
            <consortium name="DOE Joint Genome Institute"/>
            <person name="Sierra-Patev S."/>
            <person name="Min B."/>
            <person name="Naranjo-Ortiz M."/>
            <person name="Looney B."/>
            <person name="Konkel Z."/>
            <person name="Slot J.C."/>
            <person name="Sakamoto Y."/>
            <person name="Steenwyk J.L."/>
            <person name="Rokas A."/>
            <person name="Carro J."/>
            <person name="Camarero S."/>
            <person name="Ferreira P."/>
            <person name="Molpeceres G."/>
            <person name="Ruiz-Duenas F.J."/>
            <person name="Serrano A."/>
            <person name="Henrissat B."/>
            <person name="Drula E."/>
            <person name="Hughes K.W."/>
            <person name="Mata J.L."/>
            <person name="Ishikawa N.K."/>
            <person name="Vargas-Isla R."/>
            <person name="Ushijima S."/>
            <person name="Smith C.A."/>
            <person name="Ahrendt S."/>
            <person name="Andreopoulos W."/>
            <person name="He G."/>
            <person name="Labutti K."/>
            <person name="Lipzen A."/>
            <person name="Ng V."/>
            <person name="Riley R."/>
            <person name="Sandor L."/>
            <person name="Barry K."/>
            <person name="Martinez A.T."/>
            <person name="Xiao Y."/>
            <person name="Gibbons J.G."/>
            <person name="Terashima K."/>
            <person name="Grigoriev I.V."/>
            <person name="Hibbett D.S."/>
        </authorList>
    </citation>
    <scope>NUCLEOTIDE SEQUENCE</scope>
    <source>
        <strain evidence="3">JLM2183</strain>
    </source>
</reference>
<keyword evidence="4" id="KW-1185">Reference proteome</keyword>
<sequence length="296" mass="31716">MSTSKSIAVVGARAIGIPILHALLTGPTHPNVIVLTGPESKKKLPDDLSSAPLISVDYTDVAALTALFKELSIQVVISTVPPPGYKTAQHALADAANASVSVKLFAPSEWGVSTEGAYEEGEENLFAAKDEVAGDDLASLVHANISDMALRISEINWSAVHTILHDRVHIHGKGETPFTVTSQEDIGGFVAHVITSLPPTSPELVNASLRIQGQQLTLREYARIINKPTVTVAEAESLPANTDEEKNFKTFLQAQVEGGMANTGWDRKPEKEIEKAAGSANKLWEGHIWQTMESTT</sequence>
<evidence type="ECO:0000256" key="2">
    <source>
        <dbReference type="ARBA" id="ARBA00023002"/>
    </source>
</evidence>
<organism evidence="3 4">
    <name type="scientific">Lentinula aciculospora</name>
    <dbReference type="NCBI Taxonomy" id="153920"/>
    <lineage>
        <taxon>Eukaryota</taxon>
        <taxon>Fungi</taxon>
        <taxon>Dikarya</taxon>
        <taxon>Basidiomycota</taxon>
        <taxon>Agaricomycotina</taxon>
        <taxon>Agaricomycetes</taxon>
        <taxon>Agaricomycetidae</taxon>
        <taxon>Agaricales</taxon>
        <taxon>Marasmiineae</taxon>
        <taxon>Omphalotaceae</taxon>
        <taxon>Lentinula</taxon>
    </lineage>
</organism>
<dbReference type="OrthoDB" id="5283654at2759"/>
<keyword evidence="1" id="KW-0521">NADP</keyword>
<dbReference type="GO" id="GO:0016491">
    <property type="term" value="F:oxidoreductase activity"/>
    <property type="evidence" value="ECO:0007669"/>
    <property type="project" value="UniProtKB-KW"/>
</dbReference>
<dbReference type="AlphaFoldDB" id="A0A9W9DNI5"/>
<dbReference type="Gene3D" id="3.90.25.10">
    <property type="entry name" value="UDP-galactose 4-epimerase, domain 1"/>
    <property type="match status" value="1"/>
</dbReference>
<accession>A0A9W9DNI5</accession>